<reference evidence="1 3" key="1">
    <citation type="submission" date="2023-01" db="EMBL/GenBank/DDBJ databases">
        <title>Genome-based reclassification of Anoxybacillus geothermalis as a later heterotypic synonym of Anoxybacillus rupiensis.</title>
        <authorList>
            <person name="Inan Bektas K."/>
            <person name="Canakci S."/>
            <person name="Belduz A.A."/>
            <person name="Guler H.H."/>
        </authorList>
    </citation>
    <scope>NUCLEOTIDE SEQUENCE [LARGE SCALE GENOMIC DNA]</scope>
    <source>
        <strain evidence="1 3">DSM 17127</strain>
    </source>
</reference>
<gene>
    <name evidence="2" type="ORF">P9850_04855</name>
    <name evidence="1" type="ORF">PNH38_12555</name>
</gene>
<protein>
    <submittedName>
        <fullName evidence="2">Nuclease-related domain-containing protein</fullName>
    </submittedName>
</protein>
<accession>A0ABD5ITW4</accession>
<comment type="caution">
    <text evidence="2">The sequence shown here is derived from an EMBL/GenBank/DDBJ whole genome shotgun (WGS) entry which is preliminary data.</text>
</comment>
<dbReference type="InterPro" id="IPR012397">
    <property type="entry name" value="Pullulanase"/>
</dbReference>
<dbReference type="Proteomes" id="UP001339962">
    <property type="component" value="Unassembled WGS sequence"/>
</dbReference>
<evidence type="ECO:0000313" key="1">
    <source>
        <dbReference type="EMBL" id="MDE8564693.1"/>
    </source>
</evidence>
<dbReference type="PIRSF" id="PIRSF012560">
    <property type="entry name" value="Pullulanase"/>
    <property type="match status" value="1"/>
</dbReference>
<name>A0ABD5ITW4_9BACL</name>
<dbReference type="EMBL" id="JARTLI010000004">
    <property type="protein sequence ID" value="MED5051205.1"/>
    <property type="molecule type" value="Genomic_DNA"/>
</dbReference>
<proteinExistence type="predicted"/>
<organism evidence="2 4">
    <name type="scientific">Anoxybacteroides rupiense</name>
    <dbReference type="NCBI Taxonomy" id="311460"/>
    <lineage>
        <taxon>Bacteria</taxon>
        <taxon>Bacillati</taxon>
        <taxon>Bacillota</taxon>
        <taxon>Bacilli</taxon>
        <taxon>Bacillales</taxon>
        <taxon>Anoxybacillaceae</taxon>
        <taxon>Anoxybacteroides</taxon>
    </lineage>
</organism>
<evidence type="ECO:0000313" key="4">
    <source>
        <dbReference type="Proteomes" id="UP001339962"/>
    </source>
</evidence>
<dbReference type="Proteomes" id="UP001213979">
    <property type="component" value="Unassembled WGS sequence"/>
</dbReference>
<reference evidence="2 4" key="2">
    <citation type="submission" date="2023-03" db="EMBL/GenBank/DDBJ databases">
        <title>Bacillus Genome Sequencing.</title>
        <authorList>
            <person name="Dunlap C."/>
        </authorList>
    </citation>
    <scope>NUCLEOTIDE SEQUENCE [LARGE SCALE GENOMIC DNA]</scope>
    <source>
        <strain evidence="2 4">NRS-38</strain>
    </source>
</reference>
<evidence type="ECO:0000313" key="2">
    <source>
        <dbReference type="EMBL" id="MED5051205.1"/>
    </source>
</evidence>
<dbReference type="EMBL" id="JAQOTG010000012">
    <property type="protein sequence ID" value="MDE8564693.1"/>
    <property type="molecule type" value="Genomic_DNA"/>
</dbReference>
<dbReference type="AlphaFoldDB" id="A0ABD5ITW4"/>
<sequence>MGQLIKLQDYISRYENDVYRYASEFIRLKKKQWENVKEQWESGEASQNVSDNDSWEWLEEKRSIFQTVKGWFQSSEWKQEEEVKTTPSPEDDFISSVFITEPKTIDDLKLLFLDTLFQLQMKWASSTLKYESVIEKKFYYEEPLKYFLQRFPDTYLCLYKPVVLVKNAPVELDVILLSPTATWCITLAEGEIMVGSAERFWKEIAGENEKKLLNPLLSLRRMEKIISDLYKRYQIELPIKKVVLNRSGYIDYRYAPSDVQFIDKRSYEQWFASLRGLTAPLKHVQLKAAAHLLQHCYSHYYEREWEKEDEQL</sequence>
<evidence type="ECO:0000313" key="3">
    <source>
        <dbReference type="Proteomes" id="UP001213979"/>
    </source>
</evidence>
<keyword evidence="3" id="KW-1185">Reference proteome</keyword>
<dbReference type="RefSeq" id="WP_159720278.1">
    <property type="nucleotide sequence ID" value="NZ_JACIDF010000003.1"/>
</dbReference>